<dbReference type="GO" id="GO:0030366">
    <property type="term" value="F:molybdopterin synthase activity"/>
    <property type="evidence" value="ECO:0007669"/>
    <property type="project" value="UniProtKB-EC"/>
</dbReference>
<proteinExistence type="inferred from homology"/>
<evidence type="ECO:0000256" key="1">
    <source>
        <dbReference type="ARBA" id="ARBA00005046"/>
    </source>
</evidence>
<comment type="catalytic activity">
    <reaction evidence="11">
        <text>2 [molybdopterin-synthase sulfur-carrier protein]-C-terminal-Gly-aminoethanethioate + cyclic pyranopterin phosphate + H2O = molybdopterin + 2 [molybdopterin-synthase sulfur-carrier protein]-C-terminal Gly-Gly + 2 H(+)</text>
        <dbReference type="Rhea" id="RHEA:26333"/>
        <dbReference type="Rhea" id="RHEA-COMP:12202"/>
        <dbReference type="Rhea" id="RHEA-COMP:19907"/>
        <dbReference type="ChEBI" id="CHEBI:15377"/>
        <dbReference type="ChEBI" id="CHEBI:15378"/>
        <dbReference type="ChEBI" id="CHEBI:58698"/>
        <dbReference type="ChEBI" id="CHEBI:59648"/>
        <dbReference type="ChEBI" id="CHEBI:90778"/>
        <dbReference type="ChEBI" id="CHEBI:232372"/>
        <dbReference type="EC" id="2.8.1.12"/>
    </reaction>
</comment>
<dbReference type="InterPro" id="IPR016155">
    <property type="entry name" value="Mopterin_synth/thiamin_S_b"/>
</dbReference>
<name>A0A511T3F2_MYXFU</name>
<dbReference type="InterPro" id="IPR036563">
    <property type="entry name" value="MoaE_sf"/>
</dbReference>
<dbReference type="EMBL" id="FOIB01000008">
    <property type="protein sequence ID" value="SEU29927.1"/>
    <property type="molecule type" value="Genomic_DNA"/>
</dbReference>
<dbReference type="InterPro" id="IPR003448">
    <property type="entry name" value="Mopterin_biosynth_MoaE"/>
</dbReference>
<evidence type="ECO:0000313" key="12">
    <source>
        <dbReference type="EMBL" id="GEN08691.1"/>
    </source>
</evidence>
<evidence type="ECO:0000256" key="5">
    <source>
        <dbReference type="ARBA" id="ARBA00023150"/>
    </source>
</evidence>
<sequence length="224" mass="23688">MSPGGAVTVLYFAAARERAGTARERVEVPEGATVGVVLQLLAAAHPGLAPLLPHLRVAVDQEFVGAESPVRAGAEVALIPPVAGGSPGLFRVVERPLRLEEVVEAVGGEAYGGLVTFSGSVRDATKGRRVLRLEYEAYAPMAEKKLAEIGAEAATSWPGVRLAIVHRVGVLVPGELAVVIAAAAPHRKEAFRGCEHAIERLKQDVPIWKKEFFEDGEVWVGLGP</sequence>
<evidence type="ECO:0000256" key="3">
    <source>
        <dbReference type="ARBA" id="ARBA00011950"/>
    </source>
</evidence>
<evidence type="ECO:0000256" key="7">
    <source>
        <dbReference type="ARBA" id="ARBA00029745"/>
    </source>
</evidence>
<dbReference type="SUPFAM" id="SSF54285">
    <property type="entry name" value="MoaD/ThiS"/>
    <property type="match status" value="1"/>
</dbReference>
<reference evidence="12 15" key="2">
    <citation type="submission" date="2019-07" db="EMBL/GenBank/DDBJ databases">
        <title>Whole genome shotgun sequence of Myxococcus fulvus NBRC 100333.</title>
        <authorList>
            <person name="Hosoyama A."/>
            <person name="Uohara A."/>
            <person name="Ohji S."/>
            <person name="Ichikawa N."/>
        </authorList>
    </citation>
    <scope>NUCLEOTIDE SEQUENCE [LARGE SCALE GENOMIC DNA]</scope>
    <source>
        <strain evidence="12 15">NBRC 100333</strain>
    </source>
</reference>
<evidence type="ECO:0000256" key="10">
    <source>
        <dbReference type="ARBA" id="ARBA00032474"/>
    </source>
</evidence>
<keyword evidence="14" id="KW-1185">Reference proteome</keyword>
<evidence type="ECO:0000256" key="8">
    <source>
        <dbReference type="ARBA" id="ARBA00030407"/>
    </source>
</evidence>
<gene>
    <name evidence="12" type="ORF">MFU01_37280</name>
    <name evidence="13" type="ORF">SAMN05443572_108267</name>
</gene>
<evidence type="ECO:0000256" key="4">
    <source>
        <dbReference type="ARBA" id="ARBA00013858"/>
    </source>
</evidence>
<dbReference type="AlphaFoldDB" id="A0A511T3F2"/>
<evidence type="ECO:0000256" key="11">
    <source>
        <dbReference type="ARBA" id="ARBA00049878"/>
    </source>
</evidence>
<dbReference type="Proteomes" id="UP000321514">
    <property type="component" value="Unassembled WGS sequence"/>
</dbReference>
<dbReference type="SUPFAM" id="SSF54690">
    <property type="entry name" value="Molybdopterin synthase subunit MoaE"/>
    <property type="match status" value="1"/>
</dbReference>
<dbReference type="UniPathway" id="UPA00344"/>
<dbReference type="PANTHER" id="PTHR23404">
    <property type="entry name" value="MOLYBDOPTERIN SYNTHASE RELATED"/>
    <property type="match status" value="1"/>
</dbReference>
<dbReference type="OrthoDB" id="9803224at2"/>
<comment type="caution">
    <text evidence="12">The sequence shown here is derived from an EMBL/GenBank/DDBJ whole genome shotgun (WGS) entry which is preliminary data.</text>
</comment>
<dbReference type="CDD" id="cd00754">
    <property type="entry name" value="Ubl_MoaD"/>
    <property type="match status" value="1"/>
</dbReference>
<dbReference type="InterPro" id="IPR012675">
    <property type="entry name" value="Beta-grasp_dom_sf"/>
</dbReference>
<comment type="similarity">
    <text evidence="2">Belongs to the MoaE family.</text>
</comment>
<evidence type="ECO:0000313" key="14">
    <source>
        <dbReference type="Proteomes" id="UP000183760"/>
    </source>
</evidence>
<dbReference type="Pfam" id="PF02391">
    <property type="entry name" value="MoaE"/>
    <property type="match status" value="1"/>
</dbReference>
<organism evidence="12 15">
    <name type="scientific">Myxococcus fulvus</name>
    <dbReference type="NCBI Taxonomy" id="33"/>
    <lineage>
        <taxon>Bacteria</taxon>
        <taxon>Pseudomonadati</taxon>
        <taxon>Myxococcota</taxon>
        <taxon>Myxococcia</taxon>
        <taxon>Myxococcales</taxon>
        <taxon>Cystobacterineae</taxon>
        <taxon>Myxococcaceae</taxon>
        <taxon>Myxococcus</taxon>
    </lineage>
</organism>
<reference evidence="13 14" key="1">
    <citation type="submission" date="2016-10" db="EMBL/GenBank/DDBJ databases">
        <authorList>
            <person name="Varghese N."/>
            <person name="Submissions S."/>
        </authorList>
    </citation>
    <scope>NUCLEOTIDE SEQUENCE [LARGE SCALE GENOMIC DNA]</scope>
    <source>
        <strain evidence="13 14">DSM 16525</strain>
    </source>
</reference>
<evidence type="ECO:0000256" key="6">
    <source>
        <dbReference type="ARBA" id="ARBA00026066"/>
    </source>
</evidence>
<dbReference type="EC" id="2.8.1.12" evidence="3"/>
<evidence type="ECO:0000313" key="13">
    <source>
        <dbReference type="EMBL" id="SEU29927.1"/>
    </source>
</evidence>
<dbReference type="STRING" id="1334629.MFUL124B02_16175"/>
<dbReference type="NCBIfam" id="TIGR01682">
    <property type="entry name" value="moaD"/>
    <property type="match status" value="1"/>
</dbReference>
<dbReference type="Pfam" id="PF02597">
    <property type="entry name" value="ThiS"/>
    <property type="match status" value="1"/>
</dbReference>
<dbReference type="RefSeq" id="WP_074957295.1">
    <property type="nucleotide sequence ID" value="NZ_BJXR01000030.1"/>
</dbReference>
<accession>A0A511T3F2</accession>
<comment type="pathway">
    <text evidence="1">Cofactor biosynthesis; molybdopterin biosynthesis.</text>
</comment>
<dbReference type="Gene3D" id="3.90.1170.40">
    <property type="entry name" value="Molybdopterin biosynthesis MoaE subunit"/>
    <property type="match status" value="1"/>
</dbReference>
<dbReference type="GO" id="GO:0006777">
    <property type="term" value="P:Mo-molybdopterin cofactor biosynthetic process"/>
    <property type="evidence" value="ECO:0007669"/>
    <property type="project" value="UniProtKB-KW"/>
</dbReference>
<evidence type="ECO:0000256" key="2">
    <source>
        <dbReference type="ARBA" id="ARBA00005426"/>
    </source>
</evidence>
<comment type="subunit">
    <text evidence="6">Heterotetramer of 2 MoaD subunits and 2 MoaE subunits. Also stable as homodimer. The enzyme changes between these two forms during catalysis.</text>
</comment>
<keyword evidence="5" id="KW-0501">Molybdenum cofactor biosynthesis</keyword>
<dbReference type="Gene3D" id="3.10.20.30">
    <property type="match status" value="1"/>
</dbReference>
<dbReference type="InterPro" id="IPR003749">
    <property type="entry name" value="ThiS/MoaD-like"/>
</dbReference>
<dbReference type="CDD" id="cd00756">
    <property type="entry name" value="MoaE"/>
    <property type="match status" value="1"/>
</dbReference>
<dbReference type="EMBL" id="BJXR01000030">
    <property type="protein sequence ID" value="GEN08691.1"/>
    <property type="molecule type" value="Genomic_DNA"/>
</dbReference>
<protein>
    <recommendedName>
        <fullName evidence="4">Molybdopterin synthase catalytic subunit</fullName>
        <ecNumber evidence="3">2.8.1.12</ecNumber>
    </recommendedName>
    <alternativeName>
        <fullName evidence="9">MPT synthase subunit 2</fullName>
    </alternativeName>
    <alternativeName>
        <fullName evidence="7">Molybdenum cofactor biosynthesis protein E</fullName>
    </alternativeName>
    <alternativeName>
        <fullName evidence="8">Molybdopterin-converting factor large subunit</fullName>
    </alternativeName>
    <alternativeName>
        <fullName evidence="10">Molybdopterin-converting factor subunit 2</fullName>
    </alternativeName>
</protein>
<evidence type="ECO:0000256" key="9">
    <source>
        <dbReference type="ARBA" id="ARBA00030781"/>
    </source>
</evidence>
<dbReference type="Proteomes" id="UP000183760">
    <property type="component" value="Unassembled WGS sequence"/>
</dbReference>
<evidence type="ECO:0000313" key="15">
    <source>
        <dbReference type="Proteomes" id="UP000321514"/>
    </source>
</evidence>